<dbReference type="InterPro" id="IPR003029">
    <property type="entry name" value="S1_domain"/>
</dbReference>
<keyword evidence="3" id="KW-1185">Reference proteome</keyword>
<dbReference type="GO" id="GO:0003676">
    <property type="term" value="F:nucleic acid binding"/>
    <property type="evidence" value="ECO:0007669"/>
    <property type="project" value="InterPro"/>
</dbReference>
<comment type="caution">
    <text evidence="2">The sequence shown here is derived from an EMBL/GenBank/DDBJ whole genome shotgun (WGS) entry which is preliminary data.</text>
</comment>
<accession>A0A7Y6EUP7</accession>
<sequence length="278" mass="31439">MSNIVQNDVLLKVVNENEEQLQSQIEQEAWELVYQARQNRSIMQAELDGVETHAGKVCGIVFVGHIKGIIPIDETEFENGAQLRDAVGTTIYYKVLQLDRNSAIFGASSKQAIDHLQGLTWDRLRENMIIEAKITRVNNRSLHLDVGAIKTYLQADEVSYEWIDNMHDRYKTGESIRVKVIGLEKESKTLKVSSKQLYKNPWPECATRYTEGNIYKGRVSGVVEYGVFVNLSEGVDILCRQPKPKVGKVKKGDTVRVRVQRIDVTKSEMGGSIQSKVI</sequence>
<dbReference type="SMART" id="SM00316">
    <property type="entry name" value="S1"/>
    <property type="match status" value="2"/>
</dbReference>
<evidence type="ECO:0000259" key="1">
    <source>
        <dbReference type="PROSITE" id="PS50126"/>
    </source>
</evidence>
<dbReference type="PANTHER" id="PTHR47559:SF1">
    <property type="entry name" value="OS03G0844900 PROTEIN"/>
    <property type="match status" value="1"/>
</dbReference>
<feature type="domain" description="S1 motif" evidence="1">
    <location>
        <begin position="127"/>
        <end position="195"/>
    </location>
</feature>
<feature type="domain" description="S1 motif" evidence="1">
    <location>
        <begin position="212"/>
        <end position="274"/>
    </location>
</feature>
<dbReference type="PROSITE" id="PS50126">
    <property type="entry name" value="S1"/>
    <property type="match status" value="2"/>
</dbReference>
<proteinExistence type="predicted"/>
<dbReference type="InterPro" id="IPR052757">
    <property type="entry name" value="Ribosomal_protein_S1"/>
</dbReference>
<dbReference type="SUPFAM" id="SSF50249">
    <property type="entry name" value="Nucleic acid-binding proteins"/>
    <property type="match status" value="2"/>
</dbReference>
<dbReference type="RefSeq" id="WP_024630871.1">
    <property type="nucleotide sequence ID" value="NZ_JABMCB010000154.1"/>
</dbReference>
<dbReference type="PANTHER" id="PTHR47559">
    <property type="entry name" value="OS03G0844900 PROTEIN"/>
    <property type="match status" value="1"/>
</dbReference>
<dbReference type="InterPro" id="IPR012340">
    <property type="entry name" value="NA-bd_OB-fold"/>
</dbReference>
<name>A0A7Y6EUP7_9BACL</name>
<gene>
    <name evidence="2" type="ORF">HP552_04960</name>
</gene>
<dbReference type="EMBL" id="JABMCB010000154">
    <property type="protein sequence ID" value="NUU74590.1"/>
    <property type="molecule type" value="Genomic_DNA"/>
</dbReference>
<organism evidence="2 3">
    <name type="scientific">Paenibacillus xylanilyticus</name>
    <dbReference type="NCBI Taxonomy" id="248903"/>
    <lineage>
        <taxon>Bacteria</taxon>
        <taxon>Bacillati</taxon>
        <taxon>Bacillota</taxon>
        <taxon>Bacilli</taxon>
        <taxon>Bacillales</taxon>
        <taxon>Paenibacillaceae</taxon>
        <taxon>Paenibacillus</taxon>
    </lineage>
</organism>
<dbReference type="Proteomes" id="UP000526125">
    <property type="component" value="Unassembled WGS sequence"/>
</dbReference>
<dbReference type="Gene3D" id="2.40.50.140">
    <property type="entry name" value="Nucleic acid-binding proteins"/>
    <property type="match status" value="2"/>
</dbReference>
<reference evidence="2 3" key="1">
    <citation type="submission" date="2020-05" db="EMBL/GenBank/DDBJ databases">
        <title>Genome Sequencing of Type Strains.</title>
        <authorList>
            <person name="Lemaire J.F."/>
            <person name="Inderbitzin P."/>
            <person name="Gregorio O.A."/>
            <person name="Collins S.B."/>
            <person name="Wespe N."/>
            <person name="Knight-Connoni V."/>
        </authorList>
    </citation>
    <scope>NUCLEOTIDE SEQUENCE [LARGE SCALE GENOMIC DNA]</scope>
    <source>
        <strain evidence="2 3">LMG 21957</strain>
    </source>
</reference>
<dbReference type="Pfam" id="PF00575">
    <property type="entry name" value="S1"/>
    <property type="match status" value="2"/>
</dbReference>
<dbReference type="AlphaFoldDB" id="A0A7Y6EUP7"/>
<evidence type="ECO:0000313" key="2">
    <source>
        <dbReference type="EMBL" id="NUU74590.1"/>
    </source>
</evidence>
<protein>
    <submittedName>
        <fullName evidence="2">S1 RNA-binding domain-containing protein</fullName>
    </submittedName>
</protein>
<evidence type="ECO:0000313" key="3">
    <source>
        <dbReference type="Proteomes" id="UP000526125"/>
    </source>
</evidence>